<dbReference type="Proteomes" id="UP000646365">
    <property type="component" value="Unassembled WGS sequence"/>
</dbReference>
<reference evidence="3" key="2">
    <citation type="submission" date="2020-09" db="EMBL/GenBank/DDBJ databases">
        <authorList>
            <person name="Sun Q."/>
            <person name="Zhou Y."/>
        </authorList>
    </citation>
    <scope>NUCLEOTIDE SEQUENCE</scope>
    <source>
        <strain evidence="3">CGMCC 1.15725</strain>
    </source>
</reference>
<organism evidence="3 4">
    <name type="scientific">Aliidongia dinghuensis</name>
    <dbReference type="NCBI Taxonomy" id="1867774"/>
    <lineage>
        <taxon>Bacteria</taxon>
        <taxon>Pseudomonadati</taxon>
        <taxon>Pseudomonadota</taxon>
        <taxon>Alphaproteobacteria</taxon>
        <taxon>Rhodospirillales</taxon>
        <taxon>Dongiaceae</taxon>
        <taxon>Aliidongia</taxon>
    </lineage>
</organism>
<gene>
    <name evidence="3" type="ORF">GCM10011611_31780</name>
</gene>
<dbReference type="PANTHER" id="PTHR43540:SF14">
    <property type="entry name" value="ISOCHORISMATASE"/>
    <property type="match status" value="1"/>
</dbReference>
<evidence type="ECO:0000313" key="3">
    <source>
        <dbReference type="EMBL" id="GGF23331.1"/>
    </source>
</evidence>
<dbReference type="InterPro" id="IPR036380">
    <property type="entry name" value="Isochorismatase-like_sf"/>
</dbReference>
<comment type="caution">
    <text evidence="3">The sequence shown here is derived from an EMBL/GenBank/DDBJ whole genome shotgun (WGS) entry which is preliminary data.</text>
</comment>
<keyword evidence="4" id="KW-1185">Reference proteome</keyword>
<keyword evidence="1" id="KW-0378">Hydrolase</keyword>
<name>A0A8J2YUE3_9PROT</name>
<dbReference type="GO" id="GO:0016787">
    <property type="term" value="F:hydrolase activity"/>
    <property type="evidence" value="ECO:0007669"/>
    <property type="project" value="UniProtKB-KW"/>
</dbReference>
<proteinExistence type="predicted"/>
<dbReference type="InterPro" id="IPR000868">
    <property type="entry name" value="Isochorismatase-like_dom"/>
</dbReference>
<dbReference type="EMBL" id="BMJQ01000008">
    <property type="protein sequence ID" value="GGF23331.1"/>
    <property type="molecule type" value="Genomic_DNA"/>
</dbReference>
<dbReference type="Pfam" id="PF00857">
    <property type="entry name" value="Isochorismatase"/>
    <property type="match status" value="1"/>
</dbReference>
<dbReference type="CDD" id="cd01014">
    <property type="entry name" value="nicotinamidase_related"/>
    <property type="match status" value="1"/>
</dbReference>
<evidence type="ECO:0000259" key="2">
    <source>
        <dbReference type="Pfam" id="PF00857"/>
    </source>
</evidence>
<protein>
    <submittedName>
        <fullName evidence="3">Isochorismatase</fullName>
    </submittedName>
</protein>
<dbReference type="PANTHER" id="PTHR43540">
    <property type="entry name" value="PEROXYUREIDOACRYLATE/UREIDOACRYLATE AMIDOHYDROLASE-RELATED"/>
    <property type="match status" value="1"/>
</dbReference>
<dbReference type="AlphaFoldDB" id="A0A8J2YUE3"/>
<reference evidence="3" key="1">
    <citation type="journal article" date="2014" name="Int. J. Syst. Evol. Microbiol.">
        <title>Complete genome sequence of Corynebacterium casei LMG S-19264T (=DSM 44701T), isolated from a smear-ripened cheese.</title>
        <authorList>
            <consortium name="US DOE Joint Genome Institute (JGI-PGF)"/>
            <person name="Walter F."/>
            <person name="Albersmeier A."/>
            <person name="Kalinowski J."/>
            <person name="Ruckert C."/>
        </authorList>
    </citation>
    <scope>NUCLEOTIDE SEQUENCE</scope>
    <source>
        <strain evidence="3">CGMCC 1.15725</strain>
    </source>
</reference>
<dbReference type="InterPro" id="IPR050272">
    <property type="entry name" value="Isochorismatase-like_hydrls"/>
</dbReference>
<evidence type="ECO:0000256" key="1">
    <source>
        <dbReference type="ARBA" id="ARBA00022801"/>
    </source>
</evidence>
<dbReference type="SUPFAM" id="SSF52499">
    <property type="entry name" value="Isochorismatase-like hydrolases"/>
    <property type="match status" value="1"/>
</dbReference>
<evidence type="ECO:0000313" key="4">
    <source>
        <dbReference type="Proteomes" id="UP000646365"/>
    </source>
</evidence>
<sequence>MSKTALVVIDVQEAMFLQPSQPDDGAAVVGRIAGLLERARAEGVPVYYVQHNDAGDPDFARGSVGWQIHAPIAPKPGEPVVEKTHPSAFHDTDFDAILKRAGIDRLVICGMQSEYCVDSTCRAAFGLHYKVALVSDAHTTFDSPVLSGAQIRQHHNQTLGGSFVRCVPAAEVAF</sequence>
<dbReference type="RefSeq" id="WP_189047475.1">
    <property type="nucleotide sequence ID" value="NZ_BMJQ01000008.1"/>
</dbReference>
<accession>A0A8J2YUE3</accession>
<feature type="domain" description="Isochorismatase-like" evidence="2">
    <location>
        <begin position="4"/>
        <end position="142"/>
    </location>
</feature>
<dbReference type="Gene3D" id="3.40.50.850">
    <property type="entry name" value="Isochorismatase-like"/>
    <property type="match status" value="1"/>
</dbReference>